<evidence type="ECO:0000256" key="6">
    <source>
        <dbReference type="ARBA" id="ARBA00022917"/>
    </source>
</evidence>
<dbReference type="Pfam" id="PF00749">
    <property type="entry name" value="tRNA-synt_1c"/>
    <property type="match status" value="1"/>
</dbReference>
<reference evidence="13" key="2">
    <citation type="journal article" date="2020" name="Nat. Commun.">
        <title>Large-scale genome sequencing of mycorrhizal fungi provides insights into the early evolution of symbiotic traits.</title>
        <authorList>
            <person name="Miyauchi S."/>
            <person name="Kiss E."/>
            <person name="Kuo A."/>
            <person name="Drula E."/>
            <person name="Kohler A."/>
            <person name="Sanchez-Garcia M."/>
            <person name="Morin E."/>
            <person name="Andreopoulos B."/>
            <person name="Barry K.W."/>
            <person name="Bonito G."/>
            <person name="Buee M."/>
            <person name="Carver A."/>
            <person name="Chen C."/>
            <person name="Cichocki N."/>
            <person name="Clum A."/>
            <person name="Culley D."/>
            <person name="Crous P.W."/>
            <person name="Fauchery L."/>
            <person name="Girlanda M."/>
            <person name="Hayes R.D."/>
            <person name="Keri Z."/>
            <person name="LaButti K."/>
            <person name="Lipzen A."/>
            <person name="Lombard V."/>
            <person name="Magnuson J."/>
            <person name="Maillard F."/>
            <person name="Murat C."/>
            <person name="Nolan M."/>
            <person name="Ohm R.A."/>
            <person name="Pangilinan J."/>
            <person name="Pereira M.F."/>
            <person name="Perotto S."/>
            <person name="Peter M."/>
            <person name="Pfister S."/>
            <person name="Riley R."/>
            <person name="Sitrit Y."/>
            <person name="Stielow J.B."/>
            <person name="Szollosi G."/>
            <person name="Zifcakova L."/>
            <person name="Stursova M."/>
            <person name="Spatafora J.W."/>
            <person name="Tedersoo L."/>
            <person name="Vaario L.M."/>
            <person name="Yamada A."/>
            <person name="Yan M."/>
            <person name="Wang P."/>
            <person name="Xu J."/>
            <person name="Bruns T."/>
            <person name="Baldrian P."/>
            <person name="Vilgalys R."/>
            <person name="Dunand C."/>
            <person name="Henrissat B."/>
            <person name="Grigoriev I.V."/>
            <person name="Hibbett D."/>
            <person name="Nagy L.G."/>
            <person name="Martin F.M."/>
        </authorList>
    </citation>
    <scope>NUCLEOTIDE SEQUENCE</scope>
    <source>
        <strain evidence="13">BED1</strain>
    </source>
</reference>
<evidence type="ECO:0000256" key="7">
    <source>
        <dbReference type="ARBA" id="ARBA00023146"/>
    </source>
</evidence>
<dbReference type="GO" id="GO:0005829">
    <property type="term" value="C:cytosol"/>
    <property type="evidence" value="ECO:0007669"/>
    <property type="project" value="TreeGrafter"/>
</dbReference>
<dbReference type="GO" id="GO:0006425">
    <property type="term" value="P:glutaminyl-tRNA aminoacylation"/>
    <property type="evidence" value="ECO:0007669"/>
    <property type="project" value="InterPro"/>
</dbReference>
<dbReference type="PANTHER" id="PTHR43097">
    <property type="entry name" value="GLUTAMINE-TRNA LIGASE"/>
    <property type="match status" value="1"/>
</dbReference>
<dbReference type="InterPro" id="IPR014729">
    <property type="entry name" value="Rossmann-like_a/b/a_fold"/>
</dbReference>
<feature type="compositionally biased region" description="Polar residues" evidence="9">
    <location>
        <begin position="636"/>
        <end position="649"/>
    </location>
</feature>
<evidence type="ECO:0000256" key="8">
    <source>
        <dbReference type="ARBA" id="ARBA00048270"/>
    </source>
</evidence>
<feature type="domain" description="Glutamyl/glutaminyl-tRNA synthetase class Ib anti-codon binding" evidence="11">
    <location>
        <begin position="1008"/>
        <end position="1109"/>
    </location>
</feature>
<dbReference type="EMBL" id="WHUW01000002">
    <property type="protein sequence ID" value="KAF8450499.1"/>
    <property type="molecule type" value="Genomic_DNA"/>
</dbReference>
<comment type="catalytic activity">
    <reaction evidence="8">
        <text>tRNA(Gln) + L-glutamine + ATP = L-glutaminyl-tRNA(Gln) + AMP + diphosphate</text>
        <dbReference type="Rhea" id="RHEA:20121"/>
        <dbReference type="Rhea" id="RHEA-COMP:9662"/>
        <dbReference type="Rhea" id="RHEA-COMP:9681"/>
        <dbReference type="ChEBI" id="CHEBI:30616"/>
        <dbReference type="ChEBI" id="CHEBI:33019"/>
        <dbReference type="ChEBI" id="CHEBI:58359"/>
        <dbReference type="ChEBI" id="CHEBI:78442"/>
        <dbReference type="ChEBI" id="CHEBI:78521"/>
        <dbReference type="ChEBI" id="CHEBI:456215"/>
        <dbReference type="EC" id="6.1.1.18"/>
    </reaction>
</comment>
<dbReference type="Gene3D" id="1.10.8.1290">
    <property type="entry name" value="Glutaminyl-tRNA synthetase, non-specific RNA binding region part 1, domain 1"/>
    <property type="match status" value="1"/>
</dbReference>
<dbReference type="InterPro" id="IPR011035">
    <property type="entry name" value="Ribosomal_bL25/Gln-tRNA_synth"/>
</dbReference>
<dbReference type="InterPro" id="IPR000924">
    <property type="entry name" value="Glu/Gln-tRNA-synth"/>
</dbReference>
<gene>
    <name evidence="13" type="ORF">L210DRAFT_3618153</name>
</gene>
<evidence type="ECO:0000256" key="5">
    <source>
        <dbReference type="ARBA" id="ARBA00022840"/>
    </source>
</evidence>
<dbReference type="CDD" id="cd00807">
    <property type="entry name" value="GlnRS_core"/>
    <property type="match status" value="1"/>
</dbReference>
<keyword evidence="7 13" id="KW-0030">Aminoacyl-tRNA synthetase</keyword>
<dbReference type="NCBIfam" id="TIGR00440">
    <property type="entry name" value="glnS"/>
    <property type="match status" value="1"/>
</dbReference>
<evidence type="ECO:0000256" key="3">
    <source>
        <dbReference type="ARBA" id="ARBA00022598"/>
    </source>
</evidence>
<dbReference type="Gene3D" id="3.40.50.1820">
    <property type="entry name" value="alpha/beta hydrolase"/>
    <property type="match status" value="1"/>
</dbReference>
<dbReference type="InterPro" id="IPR050132">
    <property type="entry name" value="Gln/Glu-tRNA_Ligase"/>
</dbReference>
<dbReference type="Pfam" id="PF03950">
    <property type="entry name" value="tRNA-synt_1c_C"/>
    <property type="match status" value="1"/>
</dbReference>
<dbReference type="FunFam" id="3.40.50.620:FF:000183">
    <property type="entry name" value="Glutaminyl-tRNA synthetase"/>
    <property type="match status" value="1"/>
</dbReference>
<protein>
    <recommendedName>
        <fullName evidence="2">glutamine--tRNA ligase</fullName>
        <ecNumber evidence="2">6.1.1.18</ecNumber>
    </recommendedName>
</protein>
<dbReference type="InterPro" id="IPR020056">
    <property type="entry name" value="Rbsml_bL25/Gln-tRNA_synth_N"/>
</dbReference>
<dbReference type="SUPFAM" id="SSF50715">
    <property type="entry name" value="Ribosomal protein L25-like"/>
    <property type="match status" value="1"/>
</dbReference>
<dbReference type="Pfam" id="PF04558">
    <property type="entry name" value="tRNA_synt_1c_R1"/>
    <property type="match status" value="1"/>
</dbReference>
<name>A0AAD4C6E3_BOLED</name>
<dbReference type="InterPro" id="IPR004514">
    <property type="entry name" value="Gln-tRNA-synth"/>
</dbReference>
<dbReference type="FunFam" id="2.40.240.10:FF:000007">
    <property type="entry name" value="Glutamine--tRNA ligase"/>
    <property type="match status" value="1"/>
</dbReference>
<feature type="region of interest" description="Disordered" evidence="9">
    <location>
        <begin position="624"/>
        <end position="653"/>
    </location>
</feature>
<feature type="domain" description="Glutaminyl-tRNA synthetase class Ib non-specific RNA-binding" evidence="12">
    <location>
        <begin position="445"/>
        <end position="603"/>
    </location>
</feature>
<proteinExistence type="inferred from homology"/>
<feature type="domain" description="Glutamyl/glutaminyl-tRNA synthetase class Ib catalytic" evidence="10">
    <location>
        <begin position="698"/>
        <end position="1002"/>
    </location>
</feature>
<dbReference type="PRINTS" id="PR00987">
    <property type="entry name" value="TRNASYNTHGLU"/>
</dbReference>
<keyword evidence="6" id="KW-0648">Protein biosynthesis</keyword>
<dbReference type="Proteomes" id="UP001194468">
    <property type="component" value="Unassembled WGS sequence"/>
</dbReference>
<dbReference type="GO" id="GO:0004819">
    <property type="term" value="F:glutamine-tRNA ligase activity"/>
    <property type="evidence" value="ECO:0007669"/>
    <property type="project" value="UniProtKB-EC"/>
</dbReference>
<evidence type="ECO:0000256" key="2">
    <source>
        <dbReference type="ARBA" id="ARBA00012836"/>
    </source>
</evidence>
<dbReference type="SUPFAM" id="SSF53474">
    <property type="entry name" value="alpha/beta-Hydrolases"/>
    <property type="match status" value="1"/>
</dbReference>
<keyword evidence="14" id="KW-1185">Reference proteome</keyword>
<dbReference type="EC" id="6.1.1.18" evidence="2"/>
<comment type="caution">
    <text evidence="13">The sequence shown here is derived from an EMBL/GenBank/DDBJ whole genome shotgun (WGS) entry which is preliminary data.</text>
</comment>
<dbReference type="InterPro" id="IPR029058">
    <property type="entry name" value="AB_hydrolase_fold"/>
</dbReference>
<comment type="similarity">
    <text evidence="1">Belongs to the class-I aminoacyl-tRNA synthetase family.</text>
</comment>
<dbReference type="Gene3D" id="2.40.240.10">
    <property type="entry name" value="Ribosomal Protein L25, Chain P"/>
    <property type="match status" value="2"/>
</dbReference>
<reference evidence="13" key="1">
    <citation type="submission" date="2019-10" db="EMBL/GenBank/DDBJ databases">
        <authorList>
            <consortium name="DOE Joint Genome Institute"/>
            <person name="Kuo A."/>
            <person name="Miyauchi S."/>
            <person name="Kiss E."/>
            <person name="Drula E."/>
            <person name="Kohler A."/>
            <person name="Sanchez-Garcia M."/>
            <person name="Andreopoulos B."/>
            <person name="Barry K.W."/>
            <person name="Bonito G."/>
            <person name="Buee M."/>
            <person name="Carver A."/>
            <person name="Chen C."/>
            <person name="Cichocki N."/>
            <person name="Clum A."/>
            <person name="Culley D."/>
            <person name="Crous P.W."/>
            <person name="Fauchery L."/>
            <person name="Girlanda M."/>
            <person name="Hayes R."/>
            <person name="Keri Z."/>
            <person name="LaButti K."/>
            <person name="Lipzen A."/>
            <person name="Lombard V."/>
            <person name="Magnuson J."/>
            <person name="Maillard F."/>
            <person name="Morin E."/>
            <person name="Murat C."/>
            <person name="Nolan M."/>
            <person name="Ohm R."/>
            <person name="Pangilinan J."/>
            <person name="Pereira M."/>
            <person name="Perotto S."/>
            <person name="Peter M."/>
            <person name="Riley R."/>
            <person name="Sitrit Y."/>
            <person name="Stielow B."/>
            <person name="Szollosi G."/>
            <person name="Zifcakova L."/>
            <person name="Stursova M."/>
            <person name="Spatafora J.W."/>
            <person name="Tedersoo L."/>
            <person name="Vaario L.-M."/>
            <person name="Yamada A."/>
            <person name="Yan M."/>
            <person name="Wang P."/>
            <person name="Xu J."/>
            <person name="Bruns T."/>
            <person name="Baldrian P."/>
            <person name="Vilgalys R."/>
            <person name="Henrissat B."/>
            <person name="Grigoriev I.V."/>
            <person name="Hibbett D."/>
            <person name="Nagy L.G."/>
            <person name="Martin F.M."/>
        </authorList>
    </citation>
    <scope>NUCLEOTIDE SEQUENCE</scope>
    <source>
        <strain evidence="13">BED1</strain>
    </source>
</reference>
<dbReference type="InterPro" id="IPR020058">
    <property type="entry name" value="Glu/Gln-tRNA-synth_Ib_cat-dom"/>
</dbReference>
<dbReference type="Gene3D" id="3.40.50.620">
    <property type="entry name" value="HUPs"/>
    <property type="match status" value="1"/>
</dbReference>
<keyword evidence="3" id="KW-0436">Ligase</keyword>
<evidence type="ECO:0000313" key="14">
    <source>
        <dbReference type="Proteomes" id="UP001194468"/>
    </source>
</evidence>
<dbReference type="GO" id="GO:0005524">
    <property type="term" value="F:ATP binding"/>
    <property type="evidence" value="ECO:0007669"/>
    <property type="project" value="UniProtKB-KW"/>
</dbReference>
<feature type="compositionally biased region" description="Basic and acidic residues" evidence="9">
    <location>
        <begin position="624"/>
        <end position="635"/>
    </location>
</feature>
<evidence type="ECO:0000259" key="12">
    <source>
        <dbReference type="Pfam" id="PF04558"/>
    </source>
</evidence>
<evidence type="ECO:0000256" key="1">
    <source>
        <dbReference type="ARBA" id="ARBA00005594"/>
    </source>
</evidence>
<dbReference type="InterPro" id="IPR042558">
    <property type="entry name" value="Gln-tRNA-synth_Ib_RNA-bd_N_1"/>
</dbReference>
<evidence type="ECO:0000256" key="4">
    <source>
        <dbReference type="ARBA" id="ARBA00022741"/>
    </source>
</evidence>
<keyword evidence="4" id="KW-0547">Nucleotide-binding</keyword>
<evidence type="ECO:0000259" key="10">
    <source>
        <dbReference type="Pfam" id="PF00749"/>
    </source>
</evidence>
<evidence type="ECO:0000256" key="9">
    <source>
        <dbReference type="SAM" id="MobiDB-lite"/>
    </source>
</evidence>
<dbReference type="AlphaFoldDB" id="A0AAD4C6E3"/>
<dbReference type="PANTHER" id="PTHR43097:SF4">
    <property type="entry name" value="GLUTAMINE--TRNA LIGASE"/>
    <property type="match status" value="1"/>
</dbReference>
<evidence type="ECO:0000259" key="11">
    <source>
        <dbReference type="Pfam" id="PF03950"/>
    </source>
</evidence>
<accession>A0AAD4C6E3</accession>
<organism evidence="13 14">
    <name type="scientific">Boletus edulis BED1</name>
    <dbReference type="NCBI Taxonomy" id="1328754"/>
    <lineage>
        <taxon>Eukaryota</taxon>
        <taxon>Fungi</taxon>
        <taxon>Dikarya</taxon>
        <taxon>Basidiomycota</taxon>
        <taxon>Agaricomycotina</taxon>
        <taxon>Agaricomycetes</taxon>
        <taxon>Agaricomycetidae</taxon>
        <taxon>Boletales</taxon>
        <taxon>Boletineae</taxon>
        <taxon>Boletaceae</taxon>
        <taxon>Boletoideae</taxon>
        <taxon>Boletus</taxon>
    </lineage>
</organism>
<dbReference type="Pfam" id="PF03403">
    <property type="entry name" value="PAF-AH_p_II"/>
    <property type="match status" value="1"/>
</dbReference>
<dbReference type="InterPro" id="IPR020059">
    <property type="entry name" value="Glu/Gln-tRNA-synth_Ib_codon-bd"/>
</dbReference>
<dbReference type="InterPro" id="IPR007639">
    <property type="entry name" value="Gln-tRNA-synth_Ib_RNA-bd_N"/>
</dbReference>
<dbReference type="SUPFAM" id="SSF52374">
    <property type="entry name" value="Nucleotidylyl transferase"/>
    <property type="match status" value="1"/>
</dbReference>
<sequence length="1280" mass="143306">MFLPNPRGQFPVGATTFKLAVPRRTLSRVKVRSGTSSEKLKPALVLEEVAFTAYYPADVPRKSNSRGIGWLLRPLRASLQGYSNYTGLSLWLLWPLVYLFGSLLKIPVHPEAPLLDPHNITQTETSKSSPWPLVIFSHGLGGSRTAYSQLCTRIASSGRVVLAMEHRDGSGHAFMPSFSDPISYITETILVWPSDHPVEECNMLSFRREQLAFRRTEIYHALRAIQNLVHGRDDTRYSLDTIKDTCIDWSRWVAVGSKKPIECEENVVLAGHSFGGATVLSMLSDASPEENEPPISVQKVLILDPWLEPLPSPGPLPHQKFKEERFPNILVINSERFTLWKDHFERLMKIGKSWTEGQWELLTIVRCEHVSFSDFAILPLISSKSARLISDKILHLSLAFLDGNWSSVTGPFVKKMETRVIGQRADGRPKRQIVGNLCDDTPDTFTSLFQSIGLSKSKAAEAAKNAKSATILRNLILSHDLASESDPLGEKRAVLIAALAVQLAKVPNIDDAQQGYIVKAICEEKLKSVDQVNVAARFFESHSLPVNEAEFNETCGVGFSITSDQLDAFAHEYIQSNSVSGWTSLGVVISGVKNIPSLRWANPLEIKNAVERVFTQTFGAKEAGKPKAKELKKDTGVSTTSGKSDNTAAQVPDAAQGAKSRKVVFEEGFLGTLHKPGENPQIKTDLRDKHLAVTGGRVYTRFPPEPNGYLHIGHCKAIFVSFGYAAHHSGRTYLRFDDTNPEKEEARYFTSIIEVVRWLGYEPWKITYSSDYFDQLYELAIELIKRDKAYVCHCSQEQMKADRGEKVAAPRACIHRDRPIEESLAEFQKMKDGFYRPKEAFLRMKQDLTDPNPKMWDLTAYRVLDASHHRTRDKWKIYPTYDYTHCLVDSFENISHSLCTTEFVTSRQSYDWLCDALEVYKPRQSEFGRLNVTGTINSKRKILQLVNQGYVTGWDDPRLHTVIALRRRGVPPEAILSFVSTLGVSTAETNIQIGRFDQAVRQFLEGTAPRLLMVLSPLKVTIENLPEDYVLMVEKPLHPKVPELGTSIIPFTRTIYIDADDFRLEDSKDYFRLTPGKTVGLFQAPHPITCTSYKTDPTTGEVTELVCRLEEKGTTKPKTYIQWVAEHAPSGSPVRVDEARIFYPLFKSDNPLAAVPDFTADINPHSLKVVKGAMVEVGFWSLARESMKSALADAKVRAEKSKADGAQQFLDPETPVVTPEQLVGKECIRFQGLRVAYFSVDSDSRLSALDNPSSPNGMNQGDILVLNRIVSLKEDAGKAA</sequence>
<keyword evidence="5" id="KW-0067">ATP-binding</keyword>
<evidence type="ECO:0000313" key="13">
    <source>
        <dbReference type="EMBL" id="KAF8450499.1"/>
    </source>
</evidence>